<dbReference type="PANTHER" id="PTHR42964:SF1">
    <property type="entry name" value="POLYKETIDE BIOSYNTHESIS ENOYL-COA HYDRATASE PKSH-RELATED"/>
    <property type="match status" value="1"/>
</dbReference>
<sequence length="416" mass="44261">MSGATEEDLARRLYAALAGGDAETLRTLLHPQFVGETTEGLPLSLGGTHLGPEAMARDFWWSIGRHYRARAEPERFAPLAEGGMLVLGRYTGSAREGEGVLDAAFAHVLDFAEGRIAGLRQYTDSSRWAQALTPGPPVPAGRRRLRVVEHEVDTTGVATIQLNRPDDGNAIDPTLVEDLYEAVFRTGEDPAVRAVLLCGAGPTFTTGGDLALFGALDRAELPARLRQMIDVYHLALARLTELDAPVVAAVRGAAAGGGLGLVHVADVVVAAEDAKFALGYAAIGLASDGLNSWYLPRVVGLRRAQELFLLNRVLSGREALEWGVVTEARPAGEVEDRARALAEHLAAGPTQAFGRMKRLLRDSADADLAAQAAAEVTEMSAAGASDDAAEGIAAFRARRRPAFRGRRTPTGEQEHP</sequence>
<feature type="compositionally biased region" description="Basic residues" evidence="2">
    <location>
        <begin position="396"/>
        <end position="407"/>
    </location>
</feature>
<comment type="similarity">
    <text evidence="1">Belongs to the enoyl-CoA hydratase/isomerase family.</text>
</comment>
<reference evidence="5" key="1">
    <citation type="journal article" date="2019" name="Int. J. Syst. Evol. Microbiol.">
        <title>The Global Catalogue of Microorganisms (GCM) 10K type strain sequencing project: providing services to taxonomists for standard genome sequencing and annotation.</title>
        <authorList>
            <consortium name="The Broad Institute Genomics Platform"/>
            <consortium name="The Broad Institute Genome Sequencing Center for Infectious Disease"/>
            <person name="Wu L."/>
            <person name="Ma J."/>
        </authorList>
    </citation>
    <scope>NUCLEOTIDE SEQUENCE [LARGE SCALE GENOMIC DNA]</scope>
    <source>
        <strain evidence="5">CCUG 50347</strain>
    </source>
</reference>
<evidence type="ECO:0000313" key="5">
    <source>
        <dbReference type="Proteomes" id="UP001595909"/>
    </source>
</evidence>
<dbReference type="InterPro" id="IPR037401">
    <property type="entry name" value="SnoaL-like"/>
</dbReference>
<dbReference type="CDD" id="cd06558">
    <property type="entry name" value="crotonase-like"/>
    <property type="match status" value="1"/>
</dbReference>
<dbReference type="Gene3D" id="3.10.450.50">
    <property type="match status" value="1"/>
</dbReference>
<feature type="domain" description="SnoaL-like" evidence="3">
    <location>
        <begin position="10"/>
        <end position="117"/>
    </location>
</feature>
<dbReference type="Proteomes" id="UP001595909">
    <property type="component" value="Unassembled WGS sequence"/>
</dbReference>
<evidence type="ECO:0000256" key="2">
    <source>
        <dbReference type="SAM" id="MobiDB-lite"/>
    </source>
</evidence>
<evidence type="ECO:0000256" key="1">
    <source>
        <dbReference type="ARBA" id="ARBA00005254"/>
    </source>
</evidence>
<evidence type="ECO:0000313" key="4">
    <source>
        <dbReference type="EMBL" id="MFC4832094.1"/>
    </source>
</evidence>
<accession>A0ABV9REV1</accession>
<dbReference type="RefSeq" id="WP_274189779.1">
    <property type="nucleotide sequence ID" value="NZ_BAABHN010000013.1"/>
</dbReference>
<dbReference type="Pfam" id="PF12680">
    <property type="entry name" value="SnoaL_2"/>
    <property type="match status" value="1"/>
</dbReference>
<dbReference type="InterPro" id="IPR001753">
    <property type="entry name" value="Enoyl-CoA_hydra/iso"/>
</dbReference>
<dbReference type="Pfam" id="PF00378">
    <property type="entry name" value="ECH_1"/>
    <property type="match status" value="1"/>
</dbReference>
<dbReference type="SUPFAM" id="SSF54427">
    <property type="entry name" value="NTF2-like"/>
    <property type="match status" value="1"/>
</dbReference>
<comment type="caution">
    <text evidence="4">The sequence shown here is derived from an EMBL/GenBank/DDBJ whole genome shotgun (WGS) entry which is preliminary data.</text>
</comment>
<name>A0ABV9REV1_9PSEU</name>
<protein>
    <submittedName>
        <fullName evidence="4">Enoyl-CoA hydratase-related protein</fullName>
    </submittedName>
</protein>
<dbReference type="Gene3D" id="3.90.226.10">
    <property type="entry name" value="2-enoyl-CoA Hydratase, Chain A, domain 1"/>
    <property type="match status" value="1"/>
</dbReference>
<dbReference type="PANTHER" id="PTHR42964">
    <property type="entry name" value="ENOYL-COA HYDRATASE"/>
    <property type="match status" value="1"/>
</dbReference>
<dbReference type="Gene3D" id="1.10.12.10">
    <property type="entry name" value="Lyase 2-enoyl-coa Hydratase, Chain A, domain 2"/>
    <property type="match status" value="1"/>
</dbReference>
<dbReference type="InterPro" id="IPR032710">
    <property type="entry name" value="NTF2-like_dom_sf"/>
</dbReference>
<keyword evidence="5" id="KW-1185">Reference proteome</keyword>
<dbReference type="InterPro" id="IPR029045">
    <property type="entry name" value="ClpP/crotonase-like_dom_sf"/>
</dbReference>
<dbReference type="InterPro" id="IPR051683">
    <property type="entry name" value="Enoyl-CoA_Hydratase/Isomerase"/>
</dbReference>
<organism evidence="4 5">
    <name type="scientific">Actinomycetospora chibensis</name>
    <dbReference type="NCBI Taxonomy" id="663606"/>
    <lineage>
        <taxon>Bacteria</taxon>
        <taxon>Bacillati</taxon>
        <taxon>Actinomycetota</taxon>
        <taxon>Actinomycetes</taxon>
        <taxon>Pseudonocardiales</taxon>
        <taxon>Pseudonocardiaceae</taxon>
        <taxon>Actinomycetospora</taxon>
    </lineage>
</organism>
<evidence type="ECO:0000259" key="3">
    <source>
        <dbReference type="Pfam" id="PF12680"/>
    </source>
</evidence>
<dbReference type="EMBL" id="JBHSIM010000013">
    <property type="protein sequence ID" value="MFC4832094.1"/>
    <property type="molecule type" value="Genomic_DNA"/>
</dbReference>
<feature type="region of interest" description="Disordered" evidence="2">
    <location>
        <begin position="396"/>
        <end position="416"/>
    </location>
</feature>
<gene>
    <name evidence="4" type="ORF">ACFPEL_06695</name>
</gene>
<dbReference type="InterPro" id="IPR014748">
    <property type="entry name" value="Enoyl-CoA_hydra_C"/>
</dbReference>
<dbReference type="SUPFAM" id="SSF52096">
    <property type="entry name" value="ClpP/crotonase"/>
    <property type="match status" value="1"/>
</dbReference>
<proteinExistence type="inferred from homology"/>